<dbReference type="Gene3D" id="2.30.110.10">
    <property type="entry name" value="Electron Transport, Fmn-binding Protein, Chain A"/>
    <property type="match status" value="1"/>
</dbReference>
<dbReference type="EMBL" id="FNCN01000018">
    <property type="protein sequence ID" value="SDH56446.1"/>
    <property type="molecule type" value="Genomic_DNA"/>
</dbReference>
<dbReference type="OrthoDB" id="3292498at2"/>
<evidence type="ECO:0008006" key="3">
    <source>
        <dbReference type="Google" id="ProtNLM"/>
    </source>
</evidence>
<gene>
    <name evidence="1" type="ORF">SAMN05421505_11834</name>
</gene>
<dbReference type="AlphaFoldDB" id="A0A1G8DFL1"/>
<organism evidence="1 2">
    <name type="scientific">Sinosporangium album</name>
    <dbReference type="NCBI Taxonomy" id="504805"/>
    <lineage>
        <taxon>Bacteria</taxon>
        <taxon>Bacillati</taxon>
        <taxon>Actinomycetota</taxon>
        <taxon>Actinomycetes</taxon>
        <taxon>Streptosporangiales</taxon>
        <taxon>Streptosporangiaceae</taxon>
        <taxon>Sinosporangium</taxon>
    </lineage>
</organism>
<dbReference type="RefSeq" id="WP_093171814.1">
    <property type="nucleotide sequence ID" value="NZ_FNCN01000018.1"/>
</dbReference>
<evidence type="ECO:0000313" key="2">
    <source>
        <dbReference type="Proteomes" id="UP000198923"/>
    </source>
</evidence>
<keyword evidence="2" id="KW-1185">Reference proteome</keyword>
<name>A0A1G8DFL1_9ACTN</name>
<reference evidence="1 2" key="1">
    <citation type="submission" date="2016-10" db="EMBL/GenBank/DDBJ databases">
        <authorList>
            <person name="de Groot N.N."/>
        </authorList>
    </citation>
    <scope>NUCLEOTIDE SEQUENCE [LARGE SCALE GENOMIC DNA]</scope>
    <source>
        <strain evidence="1 2">CPCC 201354</strain>
    </source>
</reference>
<protein>
    <recommendedName>
        <fullName evidence="3">Deazaflavin-dependent oxidoreductase, nitroreductase family</fullName>
    </recommendedName>
</protein>
<dbReference type="Proteomes" id="UP000198923">
    <property type="component" value="Unassembled WGS sequence"/>
</dbReference>
<sequence>MRYKGALPKQAIGRFNACVGTLRSAPGGCGDLVRRRLTLITYTGRRSGRTFSTPVAFRRKAHVVTIGVRFPEAKAWWRNFLDTGGPITLELDGAERAGHALARRDDKGRVTVTVELDS</sequence>
<dbReference type="STRING" id="504805.SAMN05421505_11834"/>
<evidence type="ECO:0000313" key="1">
    <source>
        <dbReference type="EMBL" id="SDH56446.1"/>
    </source>
</evidence>
<accession>A0A1G8DFL1</accession>
<dbReference type="InterPro" id="IPR012349">
    <property type="entry name" value="Split_barrel_FMN-bd"/>
</dbReference>
<proteinExistence type="predicted"/>